<feature type="compositionally biased region" description="Polar residues" evidence="7">
    <location>
        <begin position="252"/>
        <end position="270"/>
    </location>
</feature>
<dbReference type="OrthoDB" id="1925970at2759"/>
<feature type="region of interest" description="Disordered" evidence="7">
    <location>
        <begin position="376"/>
        <end position="399"/>
    </location>
</feature>
<dbReference type="InterPro" id="IPR044806">
    <property type="entry name" value="WVD2/WDL1-4"/>
</dbReference>
<dbReference type="Gramene" id="Pp3c2_24850V3.1">
    <property type="protein sequence ID" value="PAC:32933017.CDS.1"/>
    <property type="gene ID" value="Pp3c2_24850"/>
</dbReference>
<feature type="compositionally biased region" description="Low complexity" evidence="7">
    <location>
        <begin position="500"/>
        <end position="519"/>
    </location>
</feature>
<dbReference type="PANTHER" id="PTHR46372">
    <property type="entry name" value="PROTEIN WVD2-LIKE 3"/>
    <property type="match status" value="1"/>
</dbReference>
<accession>A0A2K1L2X0</accession>
<keyword evidence="4" id="KW-0493">Microtubule</keyword>
<feature type="compositionally biased region" description="Basic and acidic residues" evidence="7">
    <location>
        <begin position="192"/>
        <end position="201"/>
    </location>
</feature>
<evidence type="ECO:0000256" key="6">
    <source>
        <dbReference type="SAM" id="Coils"/>
    </source>
</evidence>
<dbReference type="Proteomes" id="UP000006727">
    <property type="component" value="Chromosome 2"/>
</dbReference>
<dbReference type="GO" id="GO:0008017">
    <property type="term" value="F:microtubule binding"/>
    <property type="evidence" value="ECO:0007669"/>
    <property type="project" value="InterPro"/>
</dbReference>
<evidence type="ECO:0000256" key="3">
    <source>
        <dbReference type="ARBA" id="ARBA00022490"/>
    </source>
</evidence>
<dbReference type="EMBL" id="ABEU02000002">
    <property type="protein sequence ID" value="PNR60375.1"/>
    <property type="molecule type" value="Genomic_DNA"/>
</dbReference>
<feature type="region of interest" description="Disordered" evidence="7">
    <location>
        <begin position="312"/>
        <end position="334"/>
    </location>
</feature>
<evidence type="ECO:0000313" key="11">
    <source>
        <dbReference type="Proteomes" id="UP000006727"/>
    </source>
</evidence>
<evidence type="ECO:0000256" key="1">
    <source>
        <dbReference type="ARBA" id="ARBA00004245"/>
    </source>
</evidence>
<protein>
    <recommendedName>
        <fullName evidence="8">TPX2 C-terminal domain-containing protein</fullName>
    </recommendedName>
</protein>
<feature type="compositionally biased region" description="Basic residues" evidence="7">
    <location>
        <begin position="535"/>
        <end position="544"/>
    </location>
</feature>
<dbReference type="KEGG" id="ppp:112294251"/>
<evidence type="ECO:0000256" key="7">
    <source>
        <dbReference type="SAM" id="MobiDB-lite"/>
    </source>
</evidence>
<reference evidence="9 11" key="2">
    <citation type="journal article" date="2018" name="Plant J.">
        <title>The Physcomitrella patens chromosome-scale assembly reveals moss genome structure and evolution.</title>
        <authorList>
            <person name="Lang D."/>
            <person name="Ullrich K.K."/>
            <person name="Murat F."/>
            <person name="Fuchs J."/>
            <person name="Jenkins J."/>
            <person name="Haas F.B."/>
            <person name="Piednoel M."/>
            <person name="Gundlach H."/>
            <person name="Van Bel M."/>
            <person name="Meyberg R."/>
            <person name="Vives C."/>
            <person name="Morata J."/>
            <person name="Symeonidi A."/>
            <person name="Hiss M."/>
            <person name="Muchero W."/>
            <person name="Kamisugi Y."/>
            <person name="Saleh O."/>
            <person name="Blanc G."/>
            <person name="Decker E.L."/>
            <person name="van Gessel N."/>
            <person name="Grimwood J."/>
            <person name="Hayes R.D."/>
            <person name="Graham S.W."/>
            <person name="Gunter L.E."/>
            <person name="McDaniel S.F."/>
            <person name="Hoernstein S.N.W."/>
            <person name="Larsson A."/>
            <person name="Li F.W."/>
            <person name="Perroud P.F."/>
            <person name="Phillips J."/>
            <person name="Ranjan P."/>
            <person name="Rokshar D.S."/>
            <person name="Rothfels C.J."/>
            <person name="Schneider L."/>
            <person name="Shu S."/>
            <person name="Stevenson D.W."/>
            <person name="Thummler F."/>
            <person name="Tillich M."/>
            <person name="Villarreal Aguilar J.C."/>
            <person name="Widiez T."/>
            <person name="Wong G.K."/>
            <person name="Wymore A."/>
            <person name="Zhang Y."/>
            <person name="Zimmer A.D."/>
            <person name="Quatrano R.S."/>
            <person name="Mayer K.F.X."/>
            <person name="Goodstein D."/>
            <person name="Casacuberta J.M."/>
            <person name="Vandepoele K."/>
            <person name="Reski R."/>
            <person name="Cuming A.C."/>
            <person name="Tuskan G.A."/>
            <person name="Maumus F."/>
            <person name="Salse J."/>
            <person name="Schmutz J."/>
            <person name="Rensing S.A."/>
        </authorList>
    </citation>
    <scope>NUCLEOTIDE SEQUENCE [LARGE SCALE GENOMIC DNA]</scope>
    <source>
        <strain evidence="10 11">cv. Gransden 2004</strain>
    </source>
</reference>
<dbReference type="InterPro" id="IPR027329">
    <property type="entry name" value="TPX2_C"/>
</dbReference>
<dbReference type="AlphaFoldDB" id="A0A2K1L2X0"/>
<feature type="region of interest" description="Disordered" evidence="7">
    <location>
        <begin position="1"/>
        <end position="75"/>
    </location>
</feature>
<name>A0A2K1L2X0_PHYPA</name>
<evidence type="ECO:0000313" key="10">
    <source>
        <dbReference type="EnsemblPlants" id="PAC:32933017.CDS.1"/>
    </source>
</evidence>
<feature type="coiled-coil region" evidence="6">
    <location>
        <begin position="418"/>
        <end position="453"/>
    </location>
</feature>
<reference evidence="9 11" key="1">
    <citation type="journal article" date="2008" name="Science">
        <title>The Physcomitrella genome reveals evolutionary insights into the conquest of land by plants.</title>
        <authorList>
            <person name="Rensing S."/>
            <person name="Lang D."/>
            <person name="Zimmer A."/>
            <person name="Terry A."/>
            <person name="Salamov A."/>
            <person name="Shapiro H."/>
            <person name="Nishiyama T."/>
            <person name="Perroud P.-F."/>
            <person name="Lindquist E."/>
            <person name="Kamisugi Y."/>
            <person name="Tanahashi T."/>
            <person name="Sakakibara K."/>
            <person name="Fujita T."/>
            <person name="Oishi K."/>
            <person name="Shin-I T."/>
            <person name="Kuroki Y."/>
            <person name="Toyoda A."/>
            <person name="Suzuki Y."/>
            <person name="Hashimoto A."/>
            <person name="Yamaguchi K."/>
            <person name="Sugano A."/>
            <person name="Kohara Y."/>
            <person name="Fujiyama A."/>
            <person name="Anterola A."/>
            <person name="Aoki S."/>
            <person name="Ashton N."/>
            <person name="Barbazuk W.B."/>
            <person name="Barker E."/>
            <person name="Bennetzen J."/>
            <person name="Bezanilla M."/>
            <person name="Blankenship R."/>
            <person name="Cho S.H."/>
            <person name="Dutcher S."/>
            <person name="Estelle M."/>
            <person name="Fawcett J.A."/>
            <person name="Gundlach H."/>
            <person name="Hanada K."/>
            <person name="Heyl A."/>
            <person name="Hicks K.A."/>
            <person name="Hugh J."/>
            <person name="Lohr M."/>
            <person name="Mayer K."/>
            <person name="Melkozernov A."/>
            <person name="Murata T."/>
            <person name="Nelson D."/>
            <person name="Pils B."/>
            <person name="Prigge M."/>
            <person name="Reiss B."/>
            <person name="Renner T."/>
            <person name="Rombauts S."/>
            <person name="Rushton P."/>
            <person name="Sanderfoot A."/>
            <person name="Schween G."/>
            <person name="Shiu S.-H."/>
            <person name="Stueber K."/>
            <person name="Theodoulou F.L."/>
            <person name="Tu H."/>
            <person name="Van de Peer Y."/>
            <person name="Verrier P.J."/>
            <person name="Waters E."/>
            <person name="Wood A."/>
            <person name="Yang L."/>
            <person name="Cove D."/>
            <person name="Cuming A."/>
            <person name="Hasebe M."/>
            <person name="Lucas S."/>
            <person name="Mishler D.B."/>
            <person name="Reski R."/>
            <person name="Grigoriev I."/>
            <person name="Quatrano R.S."/>
            <person name="Boore J.L."/>
        </authorList>
    </citation>
    <scope>NUCLEOTIDE SEQUENCE [LARGE SCALE GENOMIC DNA]</scope>
    <source>
        <strain evidence="10 11">cv. Gransden 2004</strain>
    </source>
</reference>
<sequence length="544" mass="59694">MAQEVEVVTNNDHTLNPVPSDDEDSDFPEFEFPVDGGDGEIPSPSMALVCTESGKSVDVSPQKMPPAHHEGSTDSLLARVSAPLSEEPAQPEVSKHVVTEAAKPASAILEGARRKVLQSNPSFKSLVNILGGRAASPTRFESLKVAIKQSENEELQDGFDLHSEAAKVLEIPQIRRLSLISRATQTQSKGPKTPERAKTGHETSVSPLGERFSRNKLLEEAARALSGKPAPRNFSEKRIMADRSRSPISSHMQEQANGASHRTISPSVGNIATPKKLSSPRRTVTSGLARAASDRSVSPVVCSSSWKDTVYSDMPKDKRPNLSIEGPTTPPPRFLTPTRAAALKAVKPPLTPNQAASKGSLHTAFGITTPVRVVPKKTRKEHHAPAKPDHAKNNPTVTECMGFNFRTDQRAERRKDYNAKVEERLKVKEVEKKRQEQKVQEEKEAQLRELRKSLNYKANPVPRFYQGPAPSSPEIRKPALTRAKSPNFRATRRSSVIENSSSRTSPLRSTSRLLRCPSLESNSGHSGHYAPSKTTPRKQPFRPI</sequence>
<proteinExistence type="inferred from homology"/>
<keyword evidence="3" id="KW-0963">Cytoplasm</keyword>
<feature type="domain" description="TPX2 C-terminal" evidence="8">
    <location>
        <begin position="403"/>
        <end position="474"/>
    </location>
</feature>
<keyword evidence="6" id="KW-0175">Coiled coil</keyword>
<evidence type="ECO:0000256" key="4">
    <source>
        <dbReference type="ARBA" id="ARBA00022701"/>
    </source>
</evidence>
<dbReference type="Gramene" id="Pp3c2_24850V3.2">
    <property type="protein sequence ID" value="PAC:32933018.CDS.1"/>
    <property type="gene ID" value="Pp3c2_24850"/>
</dbReference>
<comment type="similarity">
    <text evidence="2">Belongs to the TPX2 family.</text>
</comment>
<feature type="region of interest" description="Disordered" evidence="7">
    <location>
        <begin position="458"/>
        <end position="544"/>
    </location>
</feature>
<dbReference type="EnsemblPlants" id="Pp3c2_24850V3.2">
    <property type="protein sequence ID" value="PAC:32933018.CDS.1"/>
    <property type="gene ID" value="Pp3c2_24850"/>
</dbReference>
<feature type="compositionally biased region" description="Acidic residues" evidence="7">
    <location>
        <begin position="20"/>
        <end position="29"/>
    </location>
</feature>
<keyword evidence="11" id="KW-1185">Reference proteome</keyword>
<dbReference type="PANTHER" id="PTHR46372:SF2">
    <property type="entry name" value="PROTEIN WVD2-LIKE 3"/>
    <property type="match status" value="1"/>
</dbReference>
<feature type="region of interest" description="Disordered" evidence="7">
    <location>
        <begin position="252"/>
        <end position="290"/>
    </location>
</feature>
<feature type="region of interest" description="Disordered" evidence="7">
    <location>
        <begin position="182"/>
        <end position="207"/>
    </location>
</feature>
<evidence type="ECO:0000259" key="8">
    <source>
        <dbReference type="Pfam" id="PF06886"/>
    </source>
</evidence>
<feature type="compositionally biased region" description="Basic and acidic residues" evidence="7">
    <location>
        <begin position="383"/>
        <end position="392"/>
    </location>
</feature>
<dbReference type="GO" id="GO:0000226">
    <property type="term" value="P:microtubule cytoskeleton organization"/>
    <property type="evidence" value="ECO:0007669"/>
    <property type="project" value="InterPro"/>
</dbReference>
<organism evidence="9">
    <name type="scientific">Physcomitrium patens</name>
    <name type="common">Spreading-leaved earth moss</name>
    <name type="synonym">Physcomitrella patens</name>
    <dbReference type="NCBI Taxonomy" id="3218"/>
    <lineage>
        <taxon>Eukaryota</taxon>
        <taxon>Viridiplantae</taxon>
        <taxon>Streptophyta</taxon>
        <taxon>Embryophyta</taxon>
        <taxon>Bryophyta</taxon>
        <taxon>Bryophytina</taxon>
        <taxon>Bryopsida</taxon>
        <taxon>Funariidae</taxon>
        <taxon>Funariales</taxon>
        <taxon>Funariaceae</taxon>
        <taxon>Physcomitrium</taxon>
    </lineage>
</organism>
<evidence type="ECO:0000313" key="9">
    <source>
        <dbReference type="EMBL" id="PNR60375.1"/>
    </source>
</evidence>
<gene>
    <name evidence="10" type="primary">LOC112294251</name>
    <name evidence="9" type="ORF">PHYPA_003168</name>
</gene>
<dbReference type="EnsemblPlants" id="Pp3c2_24850V3.1">
    <property type="protein sequence ID" value="PAC:32933017.CDS.1"/>
    <property type="gene ID" value="Pp3c2_24850"/>
</dbReference>
<keyword evidence="5" id="KW-0206">Cytoskeleton</keyword>
<reference evidence="10" key="3">
    <citation type="submission" date="2020-12" db="UniProtKB">
        <authorList>
            <consortium name="EnsemblPlants"/>
        </authorList>
    </citation>
    <scope>IDENTIFICATION</scope>
</reference>
<comment type="subcellular location">
    <subcellularLocation>
        <location evidence="1">Cytoplasm</location>
        <location evidence="1">Cytoskeleton</location>
    </subcellularLocation>
</comment>
<evidence type="ECO:0000256" key="2">
    <source>
        <dbReference type="ARBA" id="ARBA00005885"/>
    </source>
</evidence>
<dbReference type="GO" id="GO:0005874">
    <property type="term" value="C:microtubule"/>
    <property type="evidence" value="ECO:0007669"/>
    <property type="project" value="UniProtKB-KW"/>
</dbReference>
<dbReference type="PaxDb" id="3218-PP1S119_117V6.1"/>
<dbReference type="Pfam" id="PF06886">
    <property type="entry name" value="TPX2"/>
    <property type="match status" value="1"/>
</dbReference>
<evidence type="ECO:0000256" key="5">
    <source>
        <dbReference type="ARBA" id="ARBA00023212"/>
    </source>
</evidence>
<dbReference type="GeneID" id="112294251"/>
<dbReference type="RefSeq" id="XP_024400305.1">
    <property type="nucleotide sequence ID" value="XM_024544537.2"/>
</dbReference>